<proteinExistence type="inferred from homology"/>
<dbReference type="SUPFAM" id="SSF46785">
    <property type="entry name" value="Winged helix' DNA-binding domain"/>
    <property type="match status" value="1"/>
</dbReference>
<evidence type="ECO:0000256" key="4">
    <source>
        <dbReference type="ARBA" id="ARBA00023163"/>
    </source>
</evidence>
<dbReference type="PIRSF" id="PIRSF016398">
    <property type="entry name" value="TFIIE-beta"/>
    <property type="match status" value="1"/>
</dbReference>
<dbReference type="GO" id="GO:0005673">
    <property type="term" value="C:transcription factor TFIIE complex"/>
    <property type="evidence" value="ECO:0007669"/>
    <property type="project" value="UniProtKB-UniRule"/>
</dbReference>
<name>A0ABD2Q9J4_9PLAT</name>
<dbReference type="InterPro" id="IPR036390">
    <property type="entry name" value="WH_DNA-bd_sf"/>
</dbReference>
<feature type="compositionally biased region" description="Low complexity" evidence="8">
    <location>
        <begin position="29"/>
        <end position="50"/>
    </location>
</feature>
<evidence type="ECO:0000256" key="1">
    <source>
        <dbReference type="ARBA" id="ARBA00004123"/>
    </source>
</evidence>
<dbReference type="Pfam" id="PF02186">
    <property type="entry name" value="TFIIE_beta"/>
    <property type="match status" value="1"/>
</dbReference>
<comment type="caution">
    <text evidence="10">The sequence shown here is derived from an EMBL/GenBank/DDBJ whole genome shotgun (WGS) entry which is preliminary data.</text>
</comment>
<evidence type="ECO:0000313" key="11">
    <source>
        <dbReference type="Proteomes" id="UP001626550"/>
    </source>
</evidence>
<dbReference type="GO" id="GO:0006367">
    <property type="term" value="P:transcription initiation at RNA polymerase II promoter"/>
    <property type="evidence" value="ECO:0007669"/>
    <property type="project" value="UniProtKB-UniRule"/>
</dbReference>
<dbReference type="Pfam" id="PF18121">
    <property type="entry name" value="TFA2_Winged_2"/>
    <property type="match status" value="1"/>
</dbReference>
<dbReference type="PANTHER" id="PTHR12716:SF8">
    <property type="entry name" value="TRANSCRIPTION INITIATION FACTOR IIE SUBUNIT BETA"/>
    <property type="match status" value="1"/>
</dbReference>
<dbReference type="InterPro" id="IPR036388">
    <property type="entry name" value="WH-like_DNA-bd_sf"/>
</dbReference>
<dbReference type="InterPro" id="IPR040501">
    <property type="entry name" value="TFA2_Winged_2"/>
</dbReference>
<evidence type="ECO:0000256" key="5">
    <source>
        <dbReference type="ARBA" id="ARBA00023242"/>
    </source>
</evidence>
<evidence type="ECO:0000313" key="10">
    <source>
        <dbReference type="EMBL" id="KAL3315907.1"/>
    </source>
</evidence>
<evidence type="ECO:0000259" key="9">
    <source>
        <dbReference type="PROSITE" id="PS51351"/>
    </source>
</evidence>
<keyword evidence="5 7" id="KW-0539">Nucleus</keyword>
<evidence type="ECO:0000256" key="8">
    <source>
        <dbReference type="SAM" id="MobiDB-lite"/>
    </source>
</evidence>
<accession>A0ABD2Q9J4</accession>
<dbReference type="Gene3D" id="1.10.10.10">
    <property type="entry name" value="Winged helix-like DNA-binding domain superfamily/Winged helix DNA-binding domain"/>
    <property type="match status" value="1"/>
</dbReference>
<dbReference type="PROSITE" id="PS51351">
    <property type="entry name" value="TFIIE_BETA_C"/>
    <property type="match status" value="1"/>
</dbReference>
<comment type="function">
    <text evidence="6 7">Recruits TFIIH to the initiation complex and stimulates the RNA polymerase II C-terminal domain kinase and DNA-dependent ATPase activities of TFIIH. Both TFIIH and TFIIE are required for promoter clearance by RNA polymerase.</text>
</comment>
<reference evidence="10 11" key="1">
    <citation type="submission" date="2024-11" db="EMBL/GenBank/DDBJ databases">
        <title>Adaptive evolution of stress response genes in parasites aligns with host niche diversity.</title>
        <authorList>
            <person name="Hahn C."/>
            <person name="Resl P."/>
        </authorList>
    </citation>
    <scope>NUCLEOTIDE SEQUENCE [LARGE SCALE GENOMIC DNA]</scope>
    <source>
        <strain evidence="10">EGGRZ-B1_66</strain>
        <tissue evidence="10">Body</tissue>
    </source>
</reference>
<keyword evidence="4 7" id="KW-0804">Transcription</keyword>
<feature type="domain" description="TFIIE beta" evidence="9">
    <location>
        <begin position="55"/>
        <end position="138"/>
    </location>
</feature>
<dbReference type="EMBL" id="JBJKFK010000641">
    <property type="protein sequence ID" value="KAL3315907.1"/>
    <property type="molecule type" value="Genomic_DNA"/>
</dbReference>
<evidence type="ECO:0000256" key="3">
    <source>
        <dbReference type="ARBA" id="ARBA00023125"/>
    </source>
</evidence>
<dbReference type="AlphaFoldDB" id="A0ABD2Q9J4"/>
<dbReference type="CDD" id="cd07977">
    <property type="entry name" value="TFIIE_beta_winged_helix"/>
    <property type="match status" value="1"/>
</dbReference>
<comment type="subunit">
    <text evidence="7">Tetramer of two alpha and two beta chains.</text>
</comment>
<dbReference type="InterPro" id="IPR003166">
    <property type="entry name" value="TFIIE_bsu_DNA-bd"/>
</dbReference>
<dbReference type="GO" id="GO:0003677">
    <property type="term" value="F:DNA binding"/>
    <property type="evidence" value="ECO:0007669"/>
    <property type="project" value="UniProtKB-UniRule"/>
</dbReference>
<organism evidence="10 11">
    <name type="scientific">Cichlidogyrus casuarinus</name>
    <dbReference type="NCBI Taxonomy" id="1844966"/>
    <lineage>
        <taxon>Eukaryota</taxon>
        <taxon>Metazoa</taxon>
        <taxon>Spiralia</taxon>
        <taxon>Lophotrochozoa</taxon>
        <taxon>Platyhelminthes</taxon>
        <taxon>Monogenea</taxon>
        <taxon>Monopisthocotylea</taxon>
        <taxon>Dactylogyridea</taxon>
        <taxon>Ancyrocephalidae</taxon>
        <taxon>Cichlidogyrus</taxon>
    </lineage>
</organism>
<keyword evidence="2 7" id="KW-0805">Transcription regulation</keyword>
<comment type="similarity">
    <text evidence="7">Belongs to the TFIIE beta subunit family.</text>
</comment>
<comment type="subcellular location">
    <subcellularLocation>
        <location evidence="1 7">Nucleus</location>
    </subcellularLocation>
</comment>
<sequence length="281" mass="32284">MDKSLLRERELFLKRARALPVVERPNRQSPPHGNSSPASGPPSASASKHSVPSYMDLPSKQQFAGKFNLLSRIIKYMKNRHLEGDTHPLSVEEILEETMLTDTPKSIVKWLEDEALPNNVKILRINHKFVFRPLYKVRNRDELYALLRKHDVKGLGGIYLDDLMECLPDCENVLASLGDDALRIVNPTDKKTIIFFNDHSSELTADEVFKQYWRAISVEGMPEAKIEEYLQKQGIQSMSADKKKFTPAIKTKKGMRKRSERPVKIKDNLHMNDVLKEFKTD</sequence>
<protein>
    <recommendedName>
        <fullName evidence="7">Transcription initiation factor IIE subunit beta</fullName>
    </recommendedName>
</protein>
<keyword evidence="3 7" id="KW-0238">DNA-binding</keyword>
<evidence type="ECO:0000256" key="2">
    <source>
        <dbReference type="ARBA" id="ARBA00023015"/>
    </source>
</evidence>
<gene>
    <name evidence="10" type="primary">GTF2E2</name>
    <name evidence="10" type="ORF">Ciccas_005452</name>
</gene>
<dbReference type="InterPro" id="IPR016656">
    <property type="entry name" value="TFIIE-bsu"/>
</dbReference>
<dbReference type="Proteomes" id="UP001626550">
    <property type="component" value="Unassembled WGS sequence"/>
</dbReference>
<feature type="region of interest" description="Disordered" evidence="8">
    <location>
        <begin position="17"/>
        <end position="52"/>
    </location>
</feature>
<keyword evidence="11" id="KW-1185">Reference proteome</keyword>
<evidence type="ECO:0000256" key="7">
    <source>
        <dbReference type="PIRNR" id="PIRNR016398"/>
    </source>
</evidence>
<dbReference type="PANTHER" id="PTHR12716">
    <property type="entry name" value="TRANSCRIPTION INITIATION FACTOR IIE, BETA SUBUNIT"/>
    <property type="match status" value="1"/>
</dbReference>
<evidence type="ECO:0000256" key="6">
    <source>
        <dbReference type="ARBA" id="ARBA00025581"/>
    </source>
</evidence>